<dbReference type="Pfam" id="PF00005">
    <property type="entry name" value="ABC_tran"/>
    <property type="match status" value="1"/>
</dbReference>
<dbReference type="GO" id="GO:0005524">
    <property type="term" value="F:ATP binding"/>
    <property type="evidence" value="ECO:0007669"/>
    <property type="project" value="UniProtKB-KW"/>
</dbReference>
<dbReference type="InterPro" id="IPR003439">
    <property type="entry name" value="ABC_transporter-like_ATP-bd"/>
</dbReference>
<dbReference type="PROSITE" id="PS50929">
    <property type="entry name" value="ABC_TM1F"/>
    <property type="match status" value="1"/>
</dbReference>
<evidence type="ECO:0000256" key="7">
    <source>
        <dbReference type="ARBA" id="ARBA00022840"/>
    </source>
</evidence>
<keyword evidence="14" id="KW-1185">Reference proteome</keyword>
<dbReference type="InterPro" id="IPR036640">
    <property type="entry name" value="ABC1_TM_sf"/>
</dbReference>
<dbReference type="Gene3D" id="3.40.50.300">
    <property type="entry name" value="P-loop containing nucleotide triphosphate hydrolases"/>
    <property type="match status" value="1"/>
</dbReference>
<keyword evidence="8 10" id="KW-1133">Transmembrane helix</keyword>
<keyword evidence="7 13" id="KW-0067">ATP-binding</keyword>
<evidence type="ECO:0000256" key="2">
    <source>
        <dbReference type="ARBA" id="ARBA00022448"/>
    </source>
</evidence>
<reference evidence="13 14" key="1">
    <citation type="submission" date="2020-08" db="EMBL/GenBank/DDBJ databases">
        <title>Genomic Encyclopedia of Type Strains, Phase IV (KMG-IV): sequencing the most valuable type-strain genomes for metagenomic binning, comparative biology and taxonomic classification.</title>
        <authorList>
            <person name="Goeker M."/>
        </authorList>
    </citation>
    <scope>NUCLEOTIDE SEQUENCE [LARGE SCALE GENOMIC DNA]</scope>
    <source>
        <strain evidence="13 14">YIM 65646</strain>
    </source>
</reference>
<evidence type="ECO:0000256" key="5">
    <source>
        <dbReference type="ARBA" id="ARBA00022692"/>
    </source>
</evidence>
<evidence type="ECO:0000256" key="6">
    <source>
        <dbReference type="ARBA" id="ARBA00022741"/>
    </source>
</evidence>
<evidence type="ECO:0000313" key="14">
    <source>
        <dbReference type="Proteomes" id="UP000548476"/>
    </source>
</evidence>
<dbReference type="SUPFAM" id="SSF52540">
    <property type="entry name" value="P-loop containing nucleoside triphosphate hydrolases"/>
    <property type="match status" value="1"/>
</dbReference>
<dbReference type="FunFam" id="3.40.50.300:FF:001001">
    <property type="entry name" value="Multidrug ABC transporter ATP-binding protein"/>
    <property type="match status" value="1"/>
</dbReference>
<evidence type="ECO:0000256" key="8">
    <source>
        <dbReference type="ARBA" id="ARBA00022989"/>
    </source>
</evidence>
<feature type="transmembrane region" description="Helical" evidence="10">
    <location>
        <begin position="62"/>
        <end position="83"/>
    </location>
</feature>
<dbReference type="Pfam" id="PF00664">
    <property type="entry name" value="ABC_membrane"/>
    <property type="match status" value="1"/>
</dbReference>
<keyword evidence="3" id="KW-1003">Cell membrane</keyword>
<keyword evidence="4" id="KW-0997">Cell inner membrane</keyword>
<dbReference type="GO" id="GO:0005886">
    <property type="term" value="C:plasma membrane"/>
    <property type="evidence" value="ECO:0007669"/>
    <property type="project" value="UniProtKB-SubCell"/>
</dbReference>
<sequence length="579" mass="61342">MTSTRLPVADRRDVRRATWRLLSGDRRALTTVLALYCAAAAAGLAGPWIVGRIIDQVESGTTTSTIDVLAATACAFVITQVLFTRAARYAGHRFGERALARLRERFLDDVLDLPVATVEHAGTGDLMTRASSDVATVGNSARDALPEIFLGFVQMVFIAGALFVLDPILGLCALISLPALTLVTRWYLRRARDAYLAEGAANTELAEDLAATAEGARTVEILRMRAGRITGNDERIGAAFATRVRTLWLRSVLFPSIDIAHTLPVAATLLIGGALYLNDQVSLGTVAAATLYLWQLVEPINAVVMWIEALQAGSAAFARIEGVGKVPPATPPSGRVPHGDLLDIDDVHYAYHAGHDVLRGVSLSVRPGERLAIVGPSGAGKSTLGRLLAGIDAPSAGRITIGGVDATDLDATELRRRVALVTQDHHIFLGTLRDNLALAAPDADDARMFTALEAVGATWPADLPAGLDTMLGSGGMQPDASQSQQLALARLVLADPHTLILDEATSMLDPRAARDAERSLAAVLEGRTVIAIAHRLHTAHDADRVAVMENGVVTELGSHDELAAAGGTYASLWRSWHGG</sequence>
<dbReference type="RefSeq" id="WP_184786638.1">
    <property type="nucleotide sequence ID" value="NZ_BONT01000013.1"/>
</dbReference>
<protein>
    <submittedName>
        <fullName evidence="13">ATP-binding cassette subfamily C protein</fullName>
    </submittedName>
</protein>
<dbReference type="GO" id="GO:0016887">
    <property type="term" value="F:ATP hydrolysis activity"/>
    <property type="evidence" value="ECO:0007669"/>
    <property type="project" value="InterPro"/>
</dbReference>
<proteinExistence type="predicted"/>
<dbReference type="SMART" id="SM00382">
    <property type="entry name" value="AAA"/>
    <property type="match status" value="1"/>
</dbReference>
<feature type="transmembrane region" description="Helical" evidence="10">
    <location>
        <begin position="28"/>
        <end position="50"/>
    </location>
</feature>
<evidence type="ECO:0000256" key="4">
    <source>
        <dbReference type="ARBA" id="ARBA00022519"/>
    </source>
</evidence>
<dbReference type="InterPro" id="IPR027417">
    <property type="entry name" value="P-loop_NTPase"/>
</dbReference>
<keyword evidence="5 10" id="KW-0812">Transmembrane</keyword>
<evidence type="ECO:0000256" key="10">
    <source>
        <dbReference type="SAM" id="Phobius"/>
    </source>
</evidence>
<dbReference type="AlphaFoldDB" id="A0A841FE39"/>
<dbReference type="SUPFAM" id="SSF90123">
    <property type="entry name" value="ABC transporter transmembrane region"/>
    <property type="match status" value="1"/>
</dbReference>
<dbReference type="PANTHER" id="PTHR43394:SF1">
    <property type="entry name" value="ATP-BINDING CASSETTE SUB-FAMILY B MEMBER 10, MITOCHONDRIAL"/>
    <property type="match status" value="1"/>
</dbReference>
<keyword evidence="2" id="KW-0813">Transport</keyword>
<evidence type="ECO:0000313" key="13">
    <source>
        <dbReference type="EMBL" id="MBB6033775.1"/>
    </source>
</evidence>
<dbReference type="InterPro" id="IPR003593">
    <property type="entry name" value="AAA+_ATPase"/>
</dbReference>
<feature type="domain" description="ABC transmembrane type-1" evidence="12">
    <location>
        <begin position="32"/>
        <end position="312"/>
    </location>
</feature>
<evidence type="ECO:0000259" key="11">
    <source>
        <dbReference type="PROSITE" id="PS50893"/>
    </source>
</evidence>
<keyword evidence="6" id="KW-0547">Nucleotide-binding</keyword>
<evidence type="ECO:0000256" key="1">
    <source>
        <dbReference type="ARBA" id="ARBA00004651"/>
    </source>
</evidence>
<evidence type="ECO:0000256" key="9">
    <source>
        <dbReference type="ARBA" id="ARBA00023136"/>
    </source>
</evidence>
<dbReference type="Gene3D" id="1.20.1560.10">
    <property type="entry name" value="ABC transporter type 1, transmembrane domain"/>
    <property type="match status" value="1"/>
</dbReference>
<feature type="transmembrane region" description="Helical" evidence="10">
    <location>
        <begin position="144"/>
        <end position="162"/>
    </location>
</feature>
<comment type="caution">
    <text evidence="13">The sequence shown here is derived from an EMBL/GenBank/DDBJ whole genome shotgun (WGS) entry which is preliminary data.</text>
</comment>
<dbReference type="InterPro" id="IPR011527">
    <property type="entry name" value="ABC1_TM_dom"/>
</dbReference>
<dbReference type="PROSITE" id="PS50893">
    <property type="entry name" value="ABC_TRANSPORTER_2"/>
    <property type="match status" value="1"/>
</dbReference>
<dbReference type="PANTHER" id="PTHR43394">
    <property type="entry name" value="ATP-DEPENDENT PERMEASE MDL1, MITOCHONDRIAL"/>
    <property type="match status" value="1"/>
</dbReference>
<gene>
    <name evidence="13" type="ORF">HNR73_001625</name>
</gene>
<organism evidence="13 14">
    <name type="scientific">Phytomonospora endophytica</name>
    <dbReference type="NCBI Taxonomy" id="714109"/>
    <lineage>
        <taxon>Bacteria</taxon>
        <taxon>Bacillati</taxon>
        <taxon>Actinomycetota</taxon>
        <taxon>Actinomycetes</taxon>
        <taxon>Micromonosporales</taxon>
        <taxon>Micromonosporaceae</taxon>
        <taxon>Phytomonospora</taxon>
    </lineage>
</organism>
<dbReference type="GO" id="GO:0015421">
    <property type="term" value="F:ABC-type oligopeptide transporter activity"/>
    <property type="evidence" value="ECO:0007669"/>
    <property type="project" value="TreeGrafter"/>
</dbReference>
<evidence type="ECO:0000256" key="3">
    <source>
        <dbReference type="ARBA" id="ARBA00022475"/>
    </source>
</evidence>
<evidence type="ECO:0000259" key="12">
    <source>
        <dbReference type="PROSITE" id="PS50929"/>
    </source>
</evidence>
<dbReference type="CDD" id="cd07346">
    <property type="entry name" value="ABC_6TM_exporters"/>
    <property type="match status" value="1"/>
</dbReference>
<accession>A0A841FE39</accession>
<keyword evidence="9 10" id="KW-0472">Membrane</keyword>
<name>A0A841FE39_9ACTN</name>
<dbReference type="InterPro" id="IPR039421">
    <property type="entry name" value="Type_1_exporter"/>
</dbReference>
<dbReference type="EMBL" id="JACHGT010000003">
    <property type="protein sequence ID" value="MBB6033775.1"/>
    <property type="molecule type" value="Genomic_DNA"/>
</dbReference>
<dbReference type="Proteomes" id="UP000548476">
    <property type="component" value="Unassembled WGS sequence"/>
</dbReference>
<feature type="domain" description="ABC transporter" evidence="11">
    <location>
        <begin position="342"/>
        <end position="575"/>
    </location>
</feature>
<comment type="subcellular location">
    <subcellularLocation>
        <location evidence="1">Cell membrane</location>
        <topology evidence="1">Multi-pass membrane protein</topology>
    </subcellularLocation>
</comment>